<dbReference type="Gene3D" id="2.30.320.10">
    <property type="entry name" value="YwqG-like"/>
    <property type="match status" value="1"/>
</dbReference>
<keyword evidence="2" id="KW-1185">Reference proteome</keyword>
<evidence type="ECO:0000313" key="1">
    <source>
        <dbReference type="EMBL" id="QPT41432.1"/>
    </source>
</evidence>
<reference evidence="1 2" key="1">
    <citation type="submission" date="2020-12" db="EMBL/GenBank/DDBJ databases">
        <title>FDA dAtabase for Regulatory Grade micrObial Sequences (FDA-ARGOS): Supporting development and validation of Infectious Disease Dx tests.</title>
        <authorList>
            <person name="Sproer C."/>
            <person name="Gronow S."/>
            <person name="Severitt S."/>
            <person name="Schroder I."/>
            <person name="Tallon L."/>
            <person name="Sadzewicz L."/>
            <person name="Zhao X."/>
            <person name="Boylan J."/>
            <person name="Ott S."/>
            <person name="Bowen H."/>
            <person name="Vavikolanu K."/>
            <person name="Mehta A."/>
            <person name="Aluvathingal J."/>
            <person name="Nadendla S."/>
            <person name="Lowell S."/>
            <person name="Myers T."/>
            <person name="Yan Y."/>
            <person name="Sichtig H."/>
        </authorList>
    </citation>
    <scope>NUCLEOTIDE SEQUENCE [LARGE SCALE GENOMIC DNA]</scope>
    <source>
        <strain evidence="1 2">FDAARGOS_872</strain>
    </source>
</reference>
<dbReference type="EMBL" id="CP065725">
    <property type="protein sequence ID" value="QPT41432.1"/>
    <property type="molecule type" value="Genomic_DNA"/>
</dbReference>
<accession>A0A7T3BT59</accession>
<dbReference type="InterPro" id="IPR015315">
    <property type="entry name" value="DUF1963"/>
</dbReference>
<dbReference type="Pfam" id="PF09234">
    <property type="entry name" value="DUF1963"/>
    <property type="match status" value="1"/>
</dbReference>
<evidence type="ECO:0000313" key="2">
    <source>
        <dbReference type="Proteomes" id="UP000594903"/>
    </source>
</evidence>
<protein>
    <submittedName>
        <fullName evidence="1">DUF1963 domain-containing protein</fullName>
    </submittedName>
</protein>
<gene>
    <name evidence="1" type="ORF">I6G29_10740</name>
</gene>
<dbReference type="SUPFAM" id="SSF103032">
    <property type="entry name" value="Hypothetical protein YwqG"/>
    <property type="match status" value="1"/>
</dbReference>
<name>A0A7T3BT59_9BURK</name>
<sequence>MGQCWTNCLLEYSSWLIDYPLTDDKYERYLDLIDELELEVDHKLLGHSKNIQKGMELQCELVRNNLSCGSAELINDPRVVELAPGRVDWQLLFQISSYDEDDVHWANDGTLYFWIRTEDLKAKRFEQAWQILQSF</sequence>
<dbReference type="InterPro" id="IPR035948">
    <property type="entry name" value="YwqG-like_sf"/>
</dbReference>
<proteinExistence type="predicted"/>
<dbReference type="Proteomes" id="UP000594903">
    <property type="component" value="Chromosome"/>
</dbReference>
<organism evidence="1 2">
    <name type="scientific">Oligella ureolytica</name>
    <dbReference type="NCBI Taxonomy" id="90244"/>
    <lineage>
        <taxon>Bacteria</taxon>
        <taxon>Pseudomonadati</taxon>
        <taxon>Pseudomonadota</taxon>
        <taxon>Betaproteobacteria</taxon>
        <taxon>Burkholderiales</taxon>
        <taxon>Alcaligenaceae</taxon>
        <taxon>Oligella</taxon>
    </lineage>
</organism>